<dbReference type="EMBL" id="JACEGQ020000006">
    <property type="protein sequence ID" value="KAH8505933.1"/>
    <property type="molecule type" value="Genomic_DNA"/>
</dbReference>
<dbReference type="AlphaFoldDB" id="A0A8T2YLA4"/>
<sequence>MILFCLVQNAIVLAMLLHMPGSCFGTMRNELVLRGVQPYPLSIVELANAQFLEYSVALESDFHHSFWAPSHAMNQVVHWQVPEFGLLKLASPETMEAFAVEALSWIKSRKWSLLGIESFCLEIINEIALDSATLDSASTVFDILHIREEDGPCISLAKFSQVPHNVQVLEYYDIALSLLEITSCWRNNCFCTMFHF</sequence>
<name>A0A8T2YLA4_POPDE</name>
<comment type="caution">
    <text evidence="2">The sequence shown here is derived from an EMBL/GenBank/DDBJ whole genome shotgun (WGS) entry which is preliminary data.</text>
</comment>
<organism evidence="2 3">
    <name type="scientific">Populus deltoides</name>
    <name type="common">Eastern poplar</name>
    <name type="synonym">Eastern cottonwood</name>
    <dbReference type="NCBI Taxonomy" id="3696"/>
    <lineage>
        <taxon>Eukaryota</taxon>
        <taxon>Viridiplantae</taxon>
        <taxon>Streptophyta</taxon>
        <taxon>Embryophyta</taxon>
        <taxon>Tracheophyta</taxon>
        <taxon>Spermatophyta</taxon>
        <taxon>Magnoliopsida</taxon>
        <taxon>eudicotyledons</taxon>
        <taxon>Gunneridae</taxon>
        <taxon>Pentapetalae</taxon>
        <taxon>rosids</taxon>
        <taxon>fabids</taxon>
        <taxon>Malpighiales</taxon>
        <taxon>Salicaceae</taxon>
        <taxon>Saliceae</taxon>
        <taxon>Populus</taxon>
    </lineage>
</organism>
<evidence type="ECO:0000256" key="1">
    <source>
        <dbReference type="SAM" id="SignalP"/>
    </source>
</evidence>
<gene>
    <name evidence="2" type="ORF">H0E87_012951</name>
</gene>
<dbReference type="Proteomes" id="UP000807159">
    <property type="component" value="Chromosome 6"/>
</dbReference>
<accession>A0A8T2YLA4</accession>
<evidence type="ECO:0000313" key="3">
    <source>
        <dbReference type="Proteomes" id="UP000807159"/>
    </source>
</evidence>
<protein>
    <submittedName>
        <fullName evidence="2">Uncharacterized protein</fullName>
    </submittedName>
</protein>
<evidence type="ECO:0000313" key="2">
    <source>
        <dbReference type="EMBL" id="KAH8505933.1"/>
    </source>
</evidence>
<feature type="signal peptide" evidence="1">
    <location>
        <begin position="1"/>
        <end position="25"/>
    </location>
</feature>
<proteinExistence type="predicted"/>
<keyword evidence="3" id="KW-1185">Reference proteome</keyword>
<reference evidence="2" key="1">
    <citation type="journal article" date="2021" name="J. Hered.">
        <title>Genome Assembly of Salicaceae Populus deltoides (Eastern Cottonwood) I-69 Based on Nanopore Sequencing and Hi-C Technologies.</title>
        <authorList>
            <person name="Bai S."/>
            <person name="Wu H."/>
            <person name="Zhang J."/>
            <person name="Pan Z."/>
            <person name="Zhao W."/>
            <person name="Li Z."/>
            <person name="Tong C."/>
        </authorList>
    </citation>
    <scope>NUCLEOTIDE SEQUENCE</scope>
    <source>
        <tissue evidence="2">Leaf</tissue>
    </source>
</reference>
<feature type="chain" id="PRO_5035787822" evidence="1">
    <location>
        <begin position="26"/>
        <end position="196"/>
    </location>
</feature>
<keyword evidence="1" id="KW-0732">Signal</keyword>